<dbReference type="Ensembl" id="ENSFALT00000032729.1">
    <property type="protein sequence ID" value="ENSFALP00000023179.1"/>
    <property type="gene ID" value="ENSFALG00000024026.1"/>
</dbReference>
<proteinExistence type="inferred from homology"/>
<protein>
    <recommendedName>
        <fullName evidence="5">Phosphomannomutase</fullName>
        <ecNumber evidence="5">5.4.2.8</ecNumber>
    </recommendedName>
</protein>
<evidence type="ECO:0000256" key="3">
    <source>
        <dbReference type="ARBA" id="ARBA00022842"/>
    </source>
</evidence>
<comment type="pathway">
    <text evidence="5">Nucleotide-sugar biosynthesis; GDP-alpha-D-mannose biosynthesis; alpha-D-mannose 1-phosphate from D-fructose 6-phosphate: step 2/2.</text>
</comment>
<dbReference type="AlphaFoldDB" id="A0A803VKC3"/>
<keyword evidence="1 5" id="KW-0963">Cytoplasm</keyword>
<dbReference type="GO" id="GO:0005829">
    <property type="term" value="C:cytosol"/>
    <property type="evidence" value="ECO:0007669"/>
    <property type="project" value="TreeGrafter"/>
</dbReference>
<dbReference type="InterPro" id="IPR005002">
    <property type="entry name" value="PMM"/>
</dbReference>
<comment type="subunit">
    <text evidence="5">Homodimer.</text>
</comment>
<evidence type="ECO:0000256" key="1">
    <source>
        <dbReference type="ARBA" id="ARBA00022490"/>
    </source>
</evidence>
<evidence type="ECO:0000313" key="7">
    <source>
        <dbReference type="Proteomes" id="UP000016665"/>
    </source>
</evidence>
<keyword evidence="3" id="KW-0460">Magnesium</keyword>
<accession>A0A803VKC3</accession>
<keyword evidence="2" id="KW-0479">Metal-binding</keyword>
<dbReference type="GO" id="GO:0006487">
    <property type="term" value="P:protein N-linked glycosylation"/>
    <property type="evidence" value="ECO:0007669"/>
    <property type="project" value="TreeGrafter"/>
</dbReference>
<dbReference type="InterPro" id="IPR043169">
    <property type="entry name" value="PMM_cap"/>
</dbReference>
<dbReference type="UniPathway" id="UPA00126">
    <property type="reaction ID" value="UER00424"/>
</dbReference>
<feature type="binding site" evidence="4">
    <location>
        <position position="28"/>
    </location>
    <ligand>
        <name>alpha-D-mannose 1-phosphate</name>
        <dbReference type="ChEBI" id="CHEBI:58409"/>
    </ligand>
</feature>
<name>A0A803VKC3_FICAL</name>
<evidence type="ECO:0000256" key="4">
    <source>
        <dbReference type="PIRSR" id="PIRSR605002-2"/>
    </source>
</evidence>
<evidence type="ECO:0000313" key="6">
    <source>
        <dbReference type="Ensembl" id="ENSFALP00000023179.1"/>
    </source>
</evidence>
<comment type="function">
    <text evidence="5">Involved in the synthesis of the GDP-mannose and dolichol-phosphate-mannose required for a number of critical mannosyl transfer reactions.</text>
</comment>
<comment type="subcellular location">
    <subcellularLocation>
        <location evidence="5">Cytoplasm</location>
    </subcellularLocation>
</comment>
<comment type="similarity">
    <text evidence="5">Belongs to the eukaryotic PMM family.</text>
</comment>
<dbReference type="PANTHER" id="PTHR10466:SF1">
    <property type="entry name" value="PHOSPHOMANNOMUTASE 1"/>
    <property type="match status" value="1"/>
</dbReference>
<keyword evidence="7" id="KW-1185">Reference proteome</keyword>
<dbReference type="EC" id="5.4.2.8" evidence="5"/>
<dbReference type="Gene3D" id="3.30.1240.20">
    <property type="match status" value="1"/>
</dbReference>
<dbReference type="GeneTree" id="ENSGT00390000002918"/>
<evidence type="ECO:0000256" key="2">
    <source>
        <dbReference type="ARBA" id="ARBA00022723"/>
    </source>
</evidence>
<dbReference type="Pfam" id="PF03332">
    <property type="entry name" value="PMM"/>
    <property type="match status" value="1"/>
</dbReference>
<dbReference type="GO" id="GO:0006013">
    <property type="term" value="P:mannose metabolic process"/>
    <property type="evidence" value="ECO:0007669"/>
    <property type="project" value="TreeGrafter"/>
</dbReference>
<sequence>MALLKLPKKRGTFIEFRNGMLNISPIGRSCTPEERIEFSELDKVQGPDLGSPCPWLVLHNHRSQVLRAPSLPKEQGGAALSCAYATRGRQDWEPGNPREDTDEWKKLDFIGDHQCEGVASRIPCAVGEPQGMRQFFNSVFPHLQYPKMAQQLSSLSYFPSPNRAGTNGLSKFRKPWQICWAVL</sequence>
<dbReference type="Proteomes" id="UP000016665">
    <property type="component" value="Chromosome 1A"/>
</dbReference>
<reference evidence="6" key="3">
    <citation type="submission" date="2025-09" db="UniProtKB">
        <authorList>
            <consortium name="Ensembl"/>
        </authorList>
    </citation>
    <scope>IDENTIFICATION</scope>
</reference>
<feature type="binding site" evidence="4">
    <location>
        <position position="17"/>
    </location>
    <ligand>
        <name>alpha-D-mannose 1-phosphate</name>
        <dbReference type="ChEBI" id="CHEBI:58409"/>
    </ligand>
</feature>
<evidence type="ECO:0000256" key="5">
    <source>
        <dbReference type="RuleBase" id="RU361118"/>
    </source>
</evidence>
<reference evidence="6 7" key="1">
    <citation type="journal article" date="2012" name="Nature">
        <title>The genomic landscape of species divergence in Ficedula flycatchers.</title>
        <authorList>
            <person name="Ellegren H."/>
            <person name="Smeds L."/>
            <person name="Burri R."/>
            <person name="Olason P.I."/>
            <person name="Backstrom N."/>
            <person name="Kawakami T."/>
            <person name="Kunstner A."/>
            <person name="Makinen H."/>
            <person name="Nadachowska-Brzyska K."/>
            <person name="Qvarnstrom A."/>
            <person name="Uebbing S."/>
            <person name="Wolf J.B."/>
        </authorList>
    </citation>
    <scope>NUCLEOTIDE SEQUENCE [LARGE SCALE GENOMIC DNA]</scope>
</reference>
<dbReference type="PANTHER" id="PTHR10466">
    <property type="entry name" value="PHOSPHOMANNOMUTASE"/>
    <property type="match status" value="1"/>
</dbReference>
<dbReference type="GO" id="GO:0046872">
    <property type="term" value="F:metal ion binding"/>
    <property type="evidence" value="ECO:0007669"/>
    <property type="project" value="UniProtKB-KW"/>
</dbReference>
<feature type="binding site" evidence="4">
    <location>
        <position position="35"/>
    </location>
    <ligand>
        <name>alpha-D-mannose 1-phosphate</name>
        <dbReference type="ChEBI" id="CHEBI:58409"/>
    </ligand>
</feature>
<organism evidence="6 7">
    <name type="scientific">Ficedula albicollis</name>
    <name type="common">Collared flycatcher</name>
    <name type="synonym">Muscicapa albicollis</name>
    <dbReference type="NCBI Taxonomy" id="59894"/>
    <lineage>
        <taxon>Eukaryota</taxon>
        <taxon>Metazoa</taxon>
        <taxon>Chordata</taxon>
        <taxon>Craniata</taxon>
        <taxon>Vertebrata</taxon>
        <taxon>Euteleostomi</taxon>
        <taxon>Archelosauria</taxon>
        <taxon>Archosauria</taxon>
        <taxon>Dinosauria</taxon>
        <taxon>Saurischia</taxon>
        <taxon>Theropoda</taxon>
        <taxon>Coelurosauria</taxon>
        <taxon>Aves</taxon>
        <taxon>Neognathae</taxon>
        <taxon>Neoaves</taxon>
        <taxon>Telluraves</taxon>
        <taxon>Australaves</taxon>
        <taxon>Passeriformes</taxon>
        <taxon>Muscicapidae</taxon>
        <taxon>Ficedula</taxon>
    </lineage>
</organism>
<keyword evidence="5" id="KW-0413">Isomerase</keyword>
<dbReference type="GO" id="GO:0004615">
    <property type="term" value="F:phosphomannomutase activity"/>
    <property type="evidence" value="ECO:0007669"/>
    <property type="project" value="UniProtKB-EC"/>
</dbReference>
<dbReference type="GO" id="GO:0009298">
    <property type="term" value="P:GDP-mannose biosynthetic process"/>
    <property type="evidence" value="ECO:0007669"/>
    <property type="project" value="UniProtKB-UniPathway"/>
</dbReference>
<comment type="catalytic activity">
    <reaction evidence="5">
        <text>alpha-D-mannose 1-phosphate = D-mannose 6-phosphate</text>
        <dbReference type="Rhea" id="RHEA:11140"/>
        <dbReference type="ChEBI" id="CHEBI:58409"/>
        <dbReference type="ChEBI" id="CHEBI:58735"/>
        <dbReference type="EC" id="5.4.2.8"/>
    </reaction>
</comment>
<reference evidence="6" key="2">
    <citation type="submission" date="2025-08" db="UniProtKB">
        <authorList>
            <consortium name="Ensembl"/>
        </authorList>
    </citation>
    <scope>IDENTIFICATION</scope>
</reference>